<keyword evidence="1" id="KW-0812">Transmembrane</keyword>
<reference evidence="2 3" key="1">
    <citation type="journal article" date="2017" name="Nat. Commun.">
        <title>In situ click chemistry generation of cyclooxygenase-2 inhibitors.</title>
        <authorList>
            <person name="Bhardwaj A."/>
            <person name="Kaur J."/>
            <person name="Wuest M."/>
            <person name="Wuest F."/>
        </authorList>
    </citation>
    <scope>NUCLEOTIDE SEQUENCE [LARGE SCALE GENOMIC DNA]</scope>
    <source>
        <strain evidence="2">S2_012_000_R3_94</strain>
    </source>
</reference>
<protein>
    <recommendedName>
        <fullName evidence="4">Aspartate carbamoyltransferase catalytic subunit</fullName>
    </recommendedName>
</protein>
<evidence type="ECO:0008006" key="4">
    <source>
        <dbReference type="Google" id="ProtNLM"/>
    </source>
</evidence>
<dbReference type="EMBL" id="VAFL01000004">
    <property type="protein sequence ID" value="TKW67271.1"/>
    <property type="molecule type" value="Genomic_DNA"/>
</dbReference>
<keyword evidence="1" id="KW-1133">Transmembrane helix</keyword>
<evidence type="ECO:0000256" key="1">
    <source>
        <dbReference type="SAM" id="Phobius"/>
    </source>
</evidence>
<comment type="caution">
    <text evidence="2">The sequence shown here is derived from an EMBL/GenBank/DDBJ whole genome shotgun (WGS) entry which is preliminary data.</text>
</comment>
<dbReference type="Proteomes" id="UP000315344">
    <property type="component" value="Unassembled WGS sequence"/>
</dbReference>
<evidence type="ECO:0000313" key="2">
    <source>
        <dbReference type="EMBL" id="TKW67271.1"/>
    </source>
</evidence>
<gene>
    <name evidence="2" type="ORF">DI616_06325</name>
</gene>
<sequence length="195" mass="21909">MKTEPPETHREKYAAAAGAVIQSPGRALPSWDGILQDGEELLWQGRSRPHHETPFWLSAAIYGGAMCLSVGIDAALGADRFGAYGTVFIFLVLATAITLIRPGRFWRRQKPHFYSLSNRRAFRGEIGPSGDYRLVSWPISPETSFRLTDGHPPSIRFYEGRHASGRRPRYHEVFEAVPDAKKVYKLLESIQKDAV</sequence>
<feature type="transmembrane region" description="Helical" evidence="1">
    <location>
        <begin position="81"/>
        <end position="100"/>
    </location>
</feature>
<name>A0A533I951_PARDE</name>
<proteinExistence type="predicted"/>
<keyword evidence="1" id="KW-0472">Membrane</keyword>
<dbReference type="AlphaFoldDB" id="A0A533I951"/>
<accession>A0A533I951</accession>
<evidence type="ECO:0000313" key="3">
    <source>
        <dbReference type="Proteomes" id="UP000315344"/>
    </source>
</evidence>
<organism evidence="2 3">
    <name type="scientific">Paracoccus denitrificans</name>
    <dbReference type="NCBI Taxonomy" id="266"/>
    <lineage>
        <taxon>Bacteria</taxon>
        <taxon>Pseudomonadati</taxon>
        <taxon>Pseudomonadota</taxon>
        <taxon>Alphaproteobacteria</taxon>
        <taxon>Rhodobacterales</taxon>
        <taxon>Paracoccaceae</taxon>
        <taxon>Paracoccus</taxon>
    </lineage>
</organism>
<feature type="transmembrane region" description="Helical" evidence="1">
    <location>
        <begin position="55"/>
        <end position="75"/>
    </location>
</feature>